<protein>
    <submittedName>
        <fullName evidence="1">Uncharacterized protein</fullName>
    </submittedName>
</protein>
<dbReference type="EMBL" id="AP026867">
    <property type="protein sequence ID" value="BDS13936.1"/>
    <property type="molecule type" value="Genomic_DNA"/>
</dbReference>
<organism evidence="1 2">
    <name type="scientific">Aureispira anguillae</name>
    <dbReference type="NCBI Taxonomy" id="2864201"/>
    <lineage>
        <taxon>Bacteria</taxon>
        <taxon>Pseudomonadati</taxon>
        <taxon>Bacteroidota</taxon>
        <taxon>Saprospiria</taxon>
        <taxon>Saprospirales</taxon>
        <taxon>Saprospiraceae</taxon>
        <taxon>Aureispira</taxon>
    </lineage>
</organism>
<dbReference type="KEGG" id="aup:AsAng_0046990"/>
<evidence type="ECO:0000313" key="1">
    <source>
        <dbReference type="EMBL" id="BDS13936.1"/>
    </source>
</evidence>
<dbReference type="RefSeq" id="WP_264789182.1">
    <property type="nucleotide sequence ID" value="NZ_AP026867.1"/>
</dbReference>
<proteinExistence type="predicted"/>
<name>A0A915YJ63_9BACT</name>
<keyword evidence="2" id="KW-1185">Reference proteome</keyword>
<reference evidence="1" key="1">
    <citation type="submission" date="2022-09" db="EMBL/GenBank/DDBJ databases">
        <title>Aureispira anguillicida sp. nov., isolated from Leptocephalus of Japanese eel Anguilla japonica.</title>
        <authorList>
            <person name="Yuasa K."/>
            <person name="Mekata T."/>
            <person name="Ikunari K."/>
        </authorList>
    </citation>
    <scope>NUCLEOTIDE SEQUENCE</scope>
    <source>
        <strain evidence="1">EL160426</strain>
    </source>
</reference>
<evidence type="ECO:0000313" key="2">
    <source>
        <dbReference type="Proteomes" id="UP001060919"/>
    </source>
</evidence>
<dbReference type="Proteomes" id="UP001060919">
    <property type="component" value="Chromosome"/>
</dbReference>
<gene>
    <name evidence="1" type="ORF">AsAng_0046990</name>
</gene>
<dbReference type="AlphaFoldDB" id="A0A915YJ63"/>
<accession>A0A915YJ63</accession>
<sequence>MIYKTILISLFFYLPFFGYSQQLLLVHRPFSQKEVTTWRYGKDTVPFNSDDQIWGLVYLPNIEQKKAKITLAIENDLGEKTIASFWLKKVLPNQLNWHSSIRKWQKHLLNSPHWYAFEITPQPAFVDAYNGVAFLEIIHQTAKENRSTRFTYNVEGKYTEHSCTINFTQQGAFAPLWTKLTHYQQLIREKETLEQQQIGLVQQCQPHGFAQVQEWAHQASGLKTDLATSDLNIFKAVENLKIVTEAIPNSISPYLKRELRALFLLDLTILELPEGSDKTQKNRQKADLIKQLSLYPELQNILTQYTNSTGTANLYKKTEAEQKKVLQDIIKKYRPYQSIYNAHQKLQLELIELKALLVDFD</sequence>